<gene>
    <name evidence="3" type="ORF">P73_1000</name>
</gene>
<organism evidence="3 4">
    <name type="scientific">Celeribacter indicus</name>
    <dbReference type="NCBI Taxonomy" id="1208324"/>
    <lineage>
        <taxon>Bacteria</taxon>
        <taxon>Pseudomonadati</taxon>
        <taxon>Pseudomonadota</taxon>
        <taxon>Alphaproteobacteria</taxon>
        <taxon>Rhodobacterales</taxon>
        <taxon>Roseobacteraceae</taxon>
        <taxon>Celeribacter</taxon>
    </lineage>
</organism>
<dbReference type="InterPro" id="IPR036249">
    <property type="entry name" value="Thioredoxin-like_sf"/>
</dbReference>
<proteinExistence type="inferred from homology"/>
<comment type="similarity">
    <text evidence="1">Belongs to the SCO1/2 family.</text>
</comment>
<dbReference type="PANTHER" id="PTHR12151">
    <property type="entry name" value="ELECTRON TRANSPORT PROTIN SCO1/SENC FAMILY MEMBER"/>
    <property type="match status" value="1"/>
</dbReference>
<evidence type="ECO:0000256" key="1">
    <source>
        <dbReference type="ARBA" id="ARBA00010996"/>
    </source>
</evidence>
<evidence type="ECO:0000256" key="2">
    <source>
        <dbReference type="PIRSR" id="PIRSR603782-1"/>
    </source>
</evidence>
<keyword evidence="4" id="KW-1185">Reference proteome</keyword>
<dbReference type="Proteomes" id="UP000031521">
    <property type="component" value="Chromosome"/>
</dbReference>
<keyword evidence="2" id="KW-0186">Copper</keyword>
<accession>A0A0B5DXA7</accession>
<feature type="binding site" evidence="2">
    <location>
        <position position="76"/>
    </location>
    <ligand>
        <name>Cu cation</name>
        <dbReference type="ChEBI" id="CHEBI:23378"/>
    </ligand>
</feature>
<dbReference type="KEGG" id="cid:P73_1000"/>
<dbReference type="InterPro" id="IPR003782">
    <property type="entry name" value="SCO1/SenC"/>
</dbReference>
<sequence>MEDLGSDAGQVQPIFISIDPERDRALGIDDYTAAFHPAILGLAGDQVATAAAASSFRIYFEREEDDAAPDGYTMSHSPGLFLIGPDGQWLRQYAYGTPAEDILSDLKERF</sequence>
<dbReference type="HOGENOM" id="CLU_2166466_0_0_5"/>
<dbReference type="AlphaFoldDB" id="A0A0B5DXA7"/>
<dbReference type="Pfam" id="PF02630">
    <property type="entry name" value="SCO1-SenC"/>
    <property type="match status" value="1"/>
</dbReference>
<dbReference type="EMBL" id="CP004393">
    <property type="protein sequence ID" value="AJE45715.1"/>
    <property type="molecule type" value="Genomic_DNA"/>
</dbReference>
<evidence type="ECO:0000313" key="4">
    <source>
        <dbReference type="Proteomes" id="UP000031521"/>
    </source>
</evidence>
<dbReference type="STRING" id="1208324.P73_1000"/>
<dbReference type="GO" id="GO:0046872">
    <property type="term" value="F:metal ion binding"/>
    <property type="evidence" value="ECO:0007669"/>
    <property type="project" value="UniProtKB-KW"/>
</dbReference>
<keyword evidence="2" id="KW-0479">Metal-binding</keyword>
<protein>
    <submittedName>
        <fullName evidence="3">SCO-like protein</fullName>
    </submittedName>
</protein>
<reference evidence="3 4" key="1">
    <citation type="journal article" date="2014" name="Int. J. Syst. Evol. Microbiol.">
        <title>Celeribacter indicus sp. nov., a polycyclic aromatic hydrocarbon-degrading bacterium from deep-sea sediment and reclassification of Huaishuia halophila as Celeribacter halophilus comb. nov.</title>
        <authorList>
            <person name="Lai Q."/>
            <person name="Cao J."/>
            <person name="Yuan J."/>
            <person name="Li F."/>
            <person name="Shao Z."/>
        </authorList>
    </citation>
    <scope>NUCLEOTIDE SEQUENCE [LARGE SCALE GENOMIC DNA]</scope>
    <source>
        <strain evidence="3">P73</strain>
    </source>
</reference>
<evidence type="ECO:0000313" key="3">
    <source>
        <dbReference type="EMBL" id="AJE45715.1"/>
    </source>
</evidence>
<dbReference type="Gene3D" id="3.40.30.10">
    <property type="entry name" value="Glutaredoxin"/>
    <property type="match status" value="1"/>
</dbReference>
<name>A0A0B5DXA7_9RHOB</name>
<dbReference type="CDD" id="cd02968">
    <property type="entry name" value="SCO"/>
    <property type="match status" value="1"/>
</dbReference>
<dbReference type="PANTHER" id="PTHR12151:SF25">
    <property type="entry name" value="LINALOOL DEHYDRATASE_ISOMERASE DOMAIN-CONTAINING PROTEIN"/>
    <property type="match status" value="1"/>
</dbReference>
<dbReference type="SUPFAM" id="SSF52833">
    <property type="entry name" value="Thioredoxin-like"/>
    <property type="match status" value="1"/>
</dbReference>